<dbReference type="EMBL" id="JBHEZX010000019">
    <property type="protein sequence ID" value="MFC1413895.1"/>
    <property type="molecule type" value="Genomic_DNA"/>
</dbReference>
<comment type="caution">
    <text evidence="2">The sequence shown here is derived from an EMBL/GenBank/DDBJ whole genome shotgun (WGS) entry which is preliminary data.</text>
</comment>
<gene>
    <name evidence="2" type="ORF">ACEZDG_32005</name>
</gene>
<proteinExistence type="predicted"/>
<evidence type="ECO:0000313" key="2">
    <source>
        <dbReference type="EMBL" id="MFC1413895.1"/>
    </source>
</evidence>
<evidence type="ECO:0000313" key="3">
    <source>
        <dbReference type="Proteomes" id="UP001592582"/>
    </source>
</evidence>
<evidence type="ECO:0000256" key="1">
    <source>
        <dbReference type="SAM" id="SignalP"/>
    </source>
</evidence>
<protein>
    <submittedName>
        <fullName evidence="2">Uncharacterized protein</fullName>
    </submittedName>
</protein>
<organism evidence="2 3">
    <name type="scientific">Streptacidiphilus alkalitolerans</name>
    <dbReference type="NCBI Taxonomy" id="3342712"/>
    <lineage>
        <taxon>Bacteria</taxon>
        <taxon>Bacillati</taxon>
        <taxon>Actinomycetota</taxon>
        <taxon>Actinomycetes</taxon>
        <taxon>Kitasatosporales</taxon>
        <taxon>Streptomycetaceae</taxon>
        <taxon>Streptacidiphilus</taxon>
    </lineage>
</organism>
<feature type="signal peptide" evidence="1">
    <location>
        <begin position="1"/>
        <end position="20"/>
    </location>
</feature>
<dbReference type="RefSeq" id="WP_380516516.1">
    <property type="nucleotide sequence ID" value="NZ_JBHEZX010000019.1"/>
</dbReference>
<keyword evidence="3" id="KW-1185">Reference proteome</keyword>
<feature type="chain" id="PRO_5045533870" evidence="1">
    <location>
        <begin position="21"/>
        <end position="162"/>
    </location>
</feature>
<accession>A0ABV6VJH9</accession>
<keyword evidence="1" id="KW-0732">Signal</keyword>
<name>A0ABV6VJH9_9ACTN</name>
<reference evidence="2 3" key="1">
    <citation type="submission" date="2024-09" db="EMBL/GenBank/DDBJ databases">
        <authorList>
            <person name="Lee S.D."/>
        </authorList>
    </citation>
    <scope>NUCLEOTIDE SEQUENCE [LARGE SCALE GENOMIC DNA]</scope>
    <source>
        <strain evidence="2 3">N1-1</strain>
    </source>
</reference>
<dbReference type="Proteomes" id="UP001592582">
    <property type="component" value="Unassembled WGS sequence"/>
</dbReference>
<sequence length="162" mass="16071">MIALALAGVAATATTATAQASPTAPPVSVGLDGSFDFHACPAGTPAADACLTDHVTGTLPGIGAVTSTFEVHIGYSRFAADGCGPIEKHGTFTAAGGSTVRLAAHGLYCNASSTASYAYTVTGGTRALAHASGHGQWLVPAPATYSDGLGTGTEYLYGTLHR</sequence>